<dbReference type="InterPro" id="IPR001633">
    <property type="entry name" value="EAL_dom"/>
</dbReference>
<proteinExistence type="predicted"/>
<evidence type="ECO:0000259" key="2">
    <source>
        <dbReference type="PROSITE" id="PS50883"/>
    </source>
</evidence>
<dbReference type="Gene3D" id="3.20.20.450">
    <property type="entry name" value="EAL domain"/>
    <property type="match status" value="1"/>
</dbReference>
<dbReference type="Gene3D" id="3.30.70.270">
    <property type="match status" value="1"/>
</dbReference>
<organism evidence="4 5">
    <name type="scientific">Lacrimispora xylanolytica</name>
    <dbReference type="NCBI Taxonomy" id="29375"/>
    <lineage>
        <taxon>Bacteria</taxon>
        <taxon>Bacillati</taxon>
        <taxon>Bacillota</taxon>
        <taxon>Clostridia</taxon>
        <taxon>Lachnospirales</taxon>
        <taxon>Lachnospiraceae</taxon>
        <taxon>Lacrimispora</taxon>
    </lineage>
</organism>
<dbReference type="PANTHER" id="PTHR33121:SF70">
    <property type="entry name" value="SIGNALING PROTEIN YKOW"/>
    <property type="match status" value="1"/>
</dbReference>
<dbReference type="EMBL" id="CP113524">
    <property type="protein sequence ID" value="WAJ25123.1"/>
    <property type="molecule type" value="Genomic_DNA"/>
</dbReference>
<dbReference type="InterPro" id="IPR029787">
    <property type="entry name" value="Nucleotide_cyclase"/>
</dbReference>
<accession>A0ABY7AI45</accession>
<dbReference type="SMART" id="SM00052">
    <property type="entry name" value="EAL"/>
    <property type="match status" value="1"/>
</dbReference>
<dbReference type="SMART" id="SM00267">
    <property type="entry name" value="GGDEF"/>
    <property type="match status" value="1"/>
</dbReference>
<name>A0ABY7AI45_9FIRM</name>
<dbReference type="Pfam" id="PF00990">
    <property type="entry name" value="GGDEF"/>
    <property type="match status" value="1"/>
</dbReference>
<dbReference type="PROSITE" id="PS50887">
    <property type="entry name" value="GGDEF"/>
    <property type="match status" value="1"/>
</dbReference>
<gene>
    <name evidence="4" type="ORF">OW255_06320</name>
</gene>
<dbReference type="PANTHER" id="PTHR33121">
    <property type="entry name" value="CYCLIC DI-GMP PHOSPHODIESTERASE PDEF"/>
    <property type="match status" value="1"/>
</dbReference>
<dbReference type="RefSeq" id="WP_268116043.1">
    <property type="nucleotide sequence ID" value="NZ_CP113524.1"/>
</dbReference>
<feature type="domain" description="EAL" evidence="2">
    <location>
        <begin position="193"/>
        <end position="447"/>
    </location>
</feature>
<dbReference type="CDD" id="cd01948">
    <property type="entry name" value="EAL"/>
    <property type="match status" value="1"/>
</dbReference>
<dbReference type="InterPro" id="IPR050706">
    <property type="entry name" value="Cyclic-di-GMP_PDE-like"/>
</dbReference>
<dbReference type="InterPro" id="IPR000160">
    <property type="entry name" value="GGDEF_dom"/>
</dbReference>
<feature type="region of interest" description="Disordered" evidence="1">
    <location>
        <begin position="1"/>
        <end position="22"/>
    </location>
</feature>
<dbReference type="SUPFAM" id="SSF141868">
    <property type="entry name" value="EAL domain-like"/>
    <property type="match status" value="1"/>
</dbReference>
<protein>
    <submittedName>
        <fullName evidence="4">GGDEF domain-containing phosphodiesterase</fullName>
    </submittedName>
</protein>
<evidence type="ECO:0000259" key="3">
    <source>
        <dbReference type="PROSITE" id="PS50887"/>
    </source>
</evidence>
<evidence type="ECO:0000313" key="5">
    <source>
        <dbReference type="Proteomes" id="UP001163115"/>
    </source>
</evidence>
<dbReference type="Pfam" id="PF00563">
    <property type="entry name" value="EAL"/>
    <property type="match status" value="1"/>
</dbReference>
<keyword evidence="5" id="KW-1185">Reference proteome</keyword>
<dbReference type="Proteomes" id="UP001163115">
    <property type="component" value="Chromosome"/>
</dbReference>
<sequence length="464" mass="52295">MSWFRKTKNKPDGTVVKPQVESQAESTAESAAEKYKLERDTFYKHLNQAMESGERGVVLKLYIENFKRLNQIFGYDYCESLLEQILDFLRELTQKNVYHYIGVEFIIILDGYTQGQALYLAEDVAERFDRAWKVNGTDCLCSAQMGICSYPGHAETTDQMLKCLDLAVSKAGEGGPNQAVVFDTALYQQLLRRQTIAHYLKTALENDEVEIRYRPTLNAGTKVFVRAELYMRIFIKGLGLIGAGEFLPVAEDSGQIKAIQYYGLKQVCECISGLLKKGCEFESVALPISPVLLLQEDFPQEVKREMEEYGIPKGKLALEIQESALTTGYLNANVTLQTLKDLGVELILNEFGSGYSGISTILDLPVDTLKLERLFVWQLETNPKSRYIMEGLIRMARDLNLTIIAEGVETENQVTLLTEAGCNYQQGFYYSPTLEKQALLQILGTSLDDSIPLLSEEKQKMSQS</sequence>
<dbReference type="NCBIfam" id="TIGR00254">
    <property type="entry name" value="GGDEF"/>
    <property type="match status" value="1"/>
</dbReference>
<dbReference type="InterPro" id="IPR035919">
    <property type="entry name" value="EAL_sf"/>
</dbReference>
<evidence type="ECO:0000313" key="4">
    <source>
        <dbReference type="EMBL" id="WAJ25123.1"/>
    </source>
</evidence>
<dbReference type="SUPFAM" id="SSF55073">
    <property type="entry name" value="Nucleotide cyclase"/>
    <property type="match status" value="1"/>
</dbReference>
<dbReference type="InterPro" id="IPR043128">
    <property type="entry name" value="Rev_trsase/Diguanyl_cyclase"/>
</dbReference>
<dbReference type="PROSITE" id="PS50883">
    <property type="entry name" value="EAL"/>
    <property type="match status" value="1"/>
</dbReference>
<reference evidence="4" key="1">
    <citation type="submission" date="2022-11" db="EMBL/GenBank/DDBJ databases">
        <title>Lacrimispora xylanolytica sy1, complete genome.</title>
        <authorList>
            <person name="Choi S."/>
        </authorList>
    </citation>
    <scope>NUCLEOTIDE SEQUENCE</scope>
    <source>
        <strain evidence="4">Sy1</strain>
    </source>
</reference>
<feature type="domain" description="GGDEF" evidence="3">
    <location>
        <begin position="54"/>
        <end position="184"/>
    </location>
</feature>
<evidence type="ECO:0000256" key="1">
    <source>
        <dbReference type="SAM" id="MobiDB-lite"/>
    </source>
</evidence>